<dbReference type="HOGENOM" id="CLU_2685327_0_0_5"/>
<dbReference type="RefSeq" id="WP_037069976.1">
    <property type="nucleotide sequence ID" value="NZ_HG916852.1"/>
</dbReference>
<dbReference type="KEGG" id="rhl:LPU83_3160"/>
<evidence type="ECO:0000313" key="2">
    <source>
        <dbReference type="Proteomes" id="UP000019443"/>
    </source>
</evidence>
<protein>
    <submittedName>
        <fullName evidence="1">Uncharacterized protein</fullName>
    </submittedName>
</protein>
<dbReference type="AlphaFoldDB" id="W6RES4"/>
<sequence>MTCHIVAIGQLPPPQNGFSHATKSMIVLLSEANRVTVCNVAPPTGKLSLLKHPIKFSRVLSSTLYKIGGDFGGI</sequence>
<name>W6RES4_9HYPH</name>
<accession>W6RES4</accession>
<gene>
    <name evidence="1" type="ORF">LPU83_3160</name>
</gene>
<dbReference type="Proteomes" id="UP000019443">
    <property type="component" value="Chromosome"/>
</dbReference>
<reference evidence="1" key="1">
    <citation type="submission" date="2013-11" db="EMBL/GenBank/DDBJ databases">
        <title>Draft genome sequence of the broad-host-range Rhizobium sp. LPU83 strain, a member of the low-genetic diversity Oregon-like Rhizobium sp. group.</title>
        <authorList>
            <person name="Wibberg D."/>
            <person name="Puehler A."/>
            <person name="Schlueter A."/>
        </authorList>
    </citation>
    <scope>NUCLEOTIDE SEQUENCE [LARGE SCALE GENOMIC DNA]</scope>
    <source>
        <strain evidence="1">LPU83</strain>
    </source>
</reference>
<organism evidence="1 2">
    <name type="scientific">Rhizobium favelukesii</name>
    <dbReference type="NCBI Taxonomy" id="348824"/>
    <lineage>
        <taxon>Bacteria</taxon>
        <taxon>Pseudomonadati</taxon>
        <taxon>Pseudomonadota</taxon>
        <taxon>Alphaproteobacteria</taxon>
        <taxon>Hyphomicrobiales</taxon>
        <taxon>Rhizobiaceae</taxon>
        <taxon>Rhizobium/Agrobacterium group</taxon>
        <taxon>Rhizobium</taxon>
    </lineage>
</organism>
<evidence type="ECO:0000313" key="1">
    <source>
        <dbReference type="EMBL" id="CDM58810.1"/>
    </source>
</evidence>
<dbReference type="EMBL" id="HG916852">
    <property type="protein sequence ID" value="CDM58810.1"/>
    <property type="molecule type" value="Genomic_DNA"/>
</dbReference>
<keyword evidence="2" id="KW-1185">Reference proteome</keyword>
<proteinExistence type="predicted"/>
<dbReference type="PATRIC" id="fig|348824.6.peg.3410"/>